<dbReference type="PANTHER" id="PTHR19879">
    <property type="entry name" value="TRANSCRIPTION INITIATION FACTOR TFIID"/>
    <property type="match status" value="1"/>
</dbReference>
<dbReference type="InterPro" id="IPR036322">
    <property type="entry name" value="WD40_repeat_dom_sf"/>
</dbReference>
<dbReference type="PROSITE" id="PS50294">
    <property type="entry name" value="WD_REPEATS_REGION"/>
    <property type="match status" value="1"/>
</dbReference>
<comment type="caution">
    <text evidence="3">The sequence shown here is derived from an EMBL/GenBank/DDBJ whole genome shotgun (WGS) entry which is preliminary data.</text>
</comment>
<keyword evidence="1" id="KW-0853">WD repeat</keyword>
<feature type="chain" id="PRO_5041219918" evidence="2">
    <location>
        <begin position="16"/>
        <end position="129"/>
    </location>
</feature>
<accession>A0AA35SFG2</accession>
<dbReference type="GO" id="GO:0006367">
    <property type="term" value="P:transcription initiation at RNA polymerase II promoter"/>
    <property type="evidence" value="ECO:0007669"/>
    <property type="project" value="TreeGrafter"/>
</dbReference>
<gene>
    <name evidence="3" type="ORF">GBAR_LOCUS16560</name>
</gene>
<proteinExistence type="predicted"/>
<feature type="repeat" description="WD" evidence="1">
    <location>
        <begin position="13"/>
        <end position="47"/>
    </location>
</feature>
<keyword evidence="2" id="KW-0732">Signal</keyword>
<evidence type="ECO:0000313" key="4">
    <source>
        <dbReference type="Proteomes" id="UP001174909"/>
    </source>
</evidence>
<dbReference type="EMBL" id="CASHTH010002381">
    <property type="protein sequence ID" value="CAI8029120.1"/>
    <property type="molecule type" value="Genomic_DNA"/>
</dbReference>
<dbReference type="PROSITE" id="PS50082">
    <property type="entry name" value="WD_REPEATS_2"/>
    <property type="match status" value="2"/>
</dbReference>
<dbReference type="InterPro" id="IPR015943">
    <property type="entry name" value="WD40/YVTN_repeat-like_dom_sf"/>
</dbReference>
<name>A0AA35SFG2_GEOBA</name>
<evidence type="ECO:0000256" key="1">
    <source>
        <dbReference type="PROSITE-ProRule" id="PRU00221"/>
    </source>
</evidence>
<protein>
    <submittedName>
        <fullName evidence="3">WD repeat-containing protein 38</fullName>
    </submittedName>
</protein>
<evidence type="ECO:0000256" key="2">
    <source>
        <dbReference type="SAM" id="SignalP"/>
    </source>
</evidence>
<sequence length="129" mass="14036">MILWIWLLLQGSVCSLVFLPNGKQILTSGEEGVVYMWDLGSGTVVREFKGHRGPVSAMCCSSDGSLLATGGSDRTLRLYNLTSNTSSEEGDLPLVVLPVPDCSVLSLQFTHRNSLKTLASLDMNKHKTH</sequence>
<organism evidence="3 4">
    <name type="scientific">Geodia barretti</name>
    <name type="common">Barrett's horny sponge</name>
    <dbReference type="NCBI Taxonomy" id="519541"/>
    <lineage>
        <taxon>Eukaryota</taxon>
        <taxon>Metazoa</taxon>
        <taxon>Porifera</taxon>
        <taxon>Demospongiae</taxon>
        <taxon>Heteroscleromorpha</taxon>
        <taxon>Tetractinellida</taxon>
        <taxon>Astrophorina</taxon>
        <taxon>Geodiidae</taxon>
        <taxon>Geodia</taxon>
    </lineage>
</organism>
<dbReference type="SMART" id="SM00320">
    <property type="entry name" value="WD40"/>
    <property type="match status" value="2"/>
</dbReference>
<dbReference type="Pfam" id="PF00400">
    <property type="entry name" value="WD40"/>
    <property type="match status" value="2"/>
</dbReference>
<dbReference type="PANTHER" id="PTHR19879:SF1">
    <property type="entry name" value="CANNONBALL-RELATED"/>
    <property type="match status" value="1"/>
</dbReference>
<dbReference type="GO" id="GO:0005669">
    <property type="term" value="C:transcription factor TFIID complex"/>
    <property type="evidence" value="ECO:0007669"/>
    <property type="project" value="TreeGrafter"/>
</dbReference>
<dbReference type="GO" id="GO:0016251">
    <property type="term" value="F:RNA polymerase II general transcription initiation factor activity"/>
    <property type="evidence" value="ECO:0007669"/>
    <property type="project" value="TreeGrafter"/>
</dbReference>
<feature type="repeat" description="WD" evidence="1">
    <location>
        <begin position="48"/>
        <end position="89"/>
    </location>
</feature>
<dbReference type="Gene3D" id="2.130.10.10">
    <property type="entry name" value="YVTN repeat-like/Quinoprotein amine dehydrogenase"/>
    <property type="match status" value="1"/>
</dbReference>
<reference evidence="3" key="1">
    <citation type="submission" date="2023-03" db="EMBL/GenBank/DDBJ databases">
        <authorList>
            <person name="Steffen K."/>
            <person name="Cardenas P."/>
        </authorList>
    </citation>
    <scope>NUCLEOTIDE SEQUENCE</scope>
</reference>
<dbReference type="Proteomes" id="UP001174909">
    <property type="component" value="Unassembled WGS sequence"/>
</dbReference>
<dbReference type="SUPFAM" id="SSF50978">
    <property type="entry name" value="WD40 repeat-like"/>
    <property type="match status" value="1"/>
</dbReference>
<feature type="signal peptide" evidence="2">
    <location>
        <begin position="1"/>
        <end position="15"/>
    </location>
</feature>
<evidence type="ECO:0000313" key="3">
    <source>
        <dbReference type="EMBL" id="CAI8029120.1"/>
    </source>
</evidence>
<dbReference type="AlphaFoldDB" id="A0AA35SFG2"/>
<keyword evidence="4" id="KW-1185">Reference proteome</keyword>
<dbReference type="InterPro" id="IPR001680">
    <property type="entry name" value="WD40_rpt"/>
</dbReference>